<dbReference type="Proteomes" id="UP000011087">
    <property type="component" value="Unassembled WGS sequence"/>
</dbReference>
<dbReference type="PaxDb" id="55529-EKX45716"/>
<evidence type="ECO:0000313" key="4">
    <source>
        <dbReference type="Proteomes" id="UP000011087"/>
    </source>
</evidence>
<reference evidence="3" key="3">
    <citation type="submission" date="2016-03" db="UniProtKB">
        <authorList>
            <consortium name="EnsemblProtists"/>
        </authorList>
    </citation>
    <scope>IDENTIFICATION</scope>
</reference>
<gene>
    <name evidence="2" type="ORF">GUITHDRAFT_152677</name>
</gene>
<feature type="region of interest" description="Disordered" evidence="1">
    <location>
        <begin position="45"/>
        <end position="77"/>
    </location>
</feature>
<proteinExistence type="predicted"/>
<dbReference type="EMBL" id="JH992998">
    <property type="protein sequence ID" value="EKX45716.1"/>
    <property type="molecule type" value="Genomic_DNA"/>
</dbReference>
<dbReference type="HOGENOM" id="CLU_1848899_0_0_1"/>
<organism evidence="2">
    <name type="scientific">Guillardia theta (strain CCMP2712)</name>
    <name type="common">Cryptophyte</name>
    <dbReference type="NCBI Taxonomy" id="905079"/>
    <lineage>
        <taxon>Eukaryota</taxon>
        <taxon>Cryptophyceae</taxon>
        <taxon>Pyrenomonadales</taxon>
        <taxon>Geminigeraceae</taxon>
        <taxon>Guillardia</taxon>
    </lineage>
</organism>
<keyword evidence="4" id="KW-1185">Reference proteome</keyword>
<dbReference type="KEGG" id="gtt:GUITHDRAFT_152677"/>
<protein>
    <submittedName>
        <fullName evidence="2 3">Uncharacterized protein</fullName>
    </submittedName>
</protein>
<evidence type="ECO:0000313" key="3">
    <source>
        <dbReference type="EnsemblProtists" id="EKX45716"/>
    </source>
</evidence>
<feature type="region of interest" description="Disordered" evidence="1">
    <location>
        <begin position="115"/>
        <end position="139"/>
    </location>
</feature>
<dbReference type="GeneID" id="17302383"/>
<accession>L1JB04</accession>
<feature type="compositionally biased region" description="Polar residues" evidence="1">
    <location>
        <begin position="59"/>
        <end position="73"/>
    </location>
</feature>
<evidence type="ECO:0000313" key="2">
    <source>
        <dbReference type="EMBL" id="EKX45716.1"/>
    </source>
</evidence>
<evidence type="ECO:0000256" key="1">
    <source>
        <dbReference type="SAM" id="MobiDB-lite"/>
    </source>
</evidence>
<feature type="compositionally biased region" description="Basic and acidic residues" evidence="1">
    <location>
        <begin position="47"/>
        <end position="57"/>
    </location>
</feature>
<dbReference type="EnsemblProtists" id="EKX45716">
    <property type="protein sequence ID" value="EKX45716"/>
    <property type="gene ID" value="GUITHDRAFT_152677"/>
</dbReference>
<reference evidence="4" key="2">
    <citation type="submission" date="2012-11" db="EMBL/GenBank/DDBJ databases">
        <authorList>
            <person name="Kuo A."/>
            <person name="Curtis B.A."/>
            <person name="Tanifuji G."/>
            <person name="Burki F."/>
            <person name="Gruber A."/>
            <person name="Irimia M."/>
            <person name="Maruyama S."/>
            <person name="Arias M.C."/>
            <person name="Ball S.G."/>
            <person name="Gile G.H."/>
            <person name="Hirakawa Y."/>
            <person name="Hopkins J.F."/>
            <person name="Rensing S.A."/>
            <person name="Schmutz J."/>
            <person name="Symeonidi A."/>
            <person name="Elias M."/>
            <person name="Eveleigh R.J."/>
            <person name="Herman E.K."/>
            <person name="Klute M.J."/>
            <person name="Nakayama T."/>
            <person name="Obornik M."/>
            <person name="Reyes-Prieto A."/>
            <person name="Armbrust E.V."/>
            <person name="Aves S.J."/>
            <person name="Beiko R.G."/>
            <person name="Coutinho P."/>
            <person name="Dacks J.B."/>
            <person name="Durnford D.G."/>
            <person name="Fast N.M."/>
            <person name="Green B.R."/>
            <person name="Grisdale C."/>
            <person name="Hempe F."/>
            <person name="Henrissat B."/>
            <person name="Hoppner M.P."/>
            <person name="Ishida K.-I."/>
            <person name="Kim E."/>
            <person name="Koreny L."/>
            <person name="Kroth P.G."/>
            <person name="Liu Y."/>
            <person name="Malik S.-B."/>
            <person name="Maier U.G."/>
            <person name="McRose D."/>
            <person name="Mock T."/>
            <person name="Neilson J.A."/>
            <person name="Onodera N.T."/>
            <person name="Poole A.M."/>
            <person name="Pritham E.J."/>
            <person name="Richards T.A."/>
            <person name="Rocap G."/>
            <person name="Roy S.W."/>
            <person name="Sarai C."/>
            <person name="Schaack S."/>
            <person name="Shirato S."/>
            <person name="Slamovits C.H."/>
            <person name="Spencer D.F."/>
            <person name="Suzuki S."/>
            <person name="Worden A.Z."/>
            <person name="Zauner S."/>
            <person name="Barry K."/>
            <person name="Bell C."/>
            <person name="Bharti A.K."/>
            <person name="Crow J.A."/>
            <person name="Grimwood J."/>
            <person name="Kramer R."/>
            <person name="Lindquist E."/>
            <person name="Lucas S."/>
            <person name="Salamov A."/>
            <person name="McFadden G.I."/>
            <person name="Lane C.E."/>
            <person name="Keeling P.J."/>
            <person name="Gray M.W."/>
            <person name="Grigoriev I.V."/>
            <person name="Archibald J.M."/>
        </authorList>
    </citation>
    <scope>NUCLEOTIDE SEQUENCE</scope>
    <source>
        <strain evidence="4">CCMP2712</strain>
    </source>
</reference>
<sequence>MGGIVTVPTFSEGARCTTPQPEWFVNQGYSLPLAKDRRIRSAISRPVGEKVEQERLVRTSHNTPLQSPTTYEQQAKKDPRINEWIANSIESTTGAKNLPLQQIHNHEKFKIATKTKARTAEGHRRPGRHVARAIESSAG</sequence>
<reference evidence="2 4" key="1">
    <citation type="journal article" date="2012" name="Nature">
        <title>Algal genomes reveal evolutionary mosaicism and the fate of nucleomorphs.</title>
        <authorList>
            <consortium name="DOE Joint Genome Institute"/>
            <person name="Curtis B.A."/>
            <person name="Tanifuji G."/>
            <person name="Burki F."/>
            <person name="Gruber A."/>
            <person name="Irimia M."/>
            <person name="Maruyama S."/>
            <person name="Arias M.C."/>
            <person name="Ball S.G."/>
            <person name="Gile G.H."/>
            <person name="Hirakawa Y."/>
            <person name="Hopkins J.F."/>
            <person name="Kuo A."/>
            <person name="Rensing S.A."/>
            <person name="Schmutz J."/>
            <person name="Symeonidi A."/>
            <person name="Elias M."/>
            <person name="Eveleigh R.J."/>
            <person name="Herman E.K."/>
            <person name="Klute M.J."/>
            <person name="Nakayama T."/>
            <person name="Obornik M."/>
            <person name="Reyes-Prieto A."/>
            <person name="Armbrust E.V."/>
            <person name="Aves S.J."/>
            <person name="Beiko R.G."/>
            <person name="Coutinho P."/>
            <person name="Dacks J.B."/>
            <person name="Durnford D.G."/>
            <person name="Fast N.M."/>
            <person name="Green B.R."/>
            <person name="Grisdale C.J."/>
            <person name="Hempel F."/>
            <person name="Henrissat B."/>
            <person name="Hoppner M.P."/>
            <person name="Ishida K."/>
            <person name="Kim E."/>
            <person name="Koreny L."/>
            <person name="Kroth P.G."/>
            <person name="Liu Y."/>
            <person name="Malik S.B."/>
            <person name="Maier U.G."/>
            <person name="McRose D."/>
            <person name="Mock T."/>
            <person name="Neilson J.A."/>
            <person name="Onodera N.T."/>
            <person name="Poole A.M."/>
            <person name="Pritham E.J."/>
            <person name="Richards T.A."/>
            <person name="Rocap G."/>
            <person name="Roy S.W."/>
            <person name="Sarai C."/>
            <person name="Schaack S."/>
            <person name="Shirato S."/>
            <person name="Slamovits C.H."/>
            <person name="Spencer D.F."/>
            <person name="Suzuki S."/>
            <person name="Worden A.Z."/>
            <person name="Zauner S."/>
            <person name="Barry K."/>
            <person name="Bell C."/>
            <person name="Bharti A.K."/>
            <person name="Crow J.A."/>
            <person name="Grimwood J."/>
            <person name="Kramer R."/>
            <person name="Lindquist E."/>
            <person name="Lucas S."/>
            <person name="Salamov A."/>
            <person name="McFadden G.I."/>
            <person name="Lane C.E."/>
            <person name="Keeling P.J."/>
            <person name="Gray M.W."/>
            <person name="Grigoriev I.V."/>
            <person name="Archibald J.M."/>
        </authorList>
    </citation>
    <scope>NUCLEOTIDE SEQUENCE</scope>
    <source>
        <strain evidence="2 4">CCMP2712</strain>
    </source>
</reference>
<name>L1JB04_GUITC</name>
<dbReference type="AlphaFoldDB" id="L1JB04"/>
<dbReference type="RefSeq" id="XP_005832696.1">
    <property type="nucleotide sequence ID" value="XM_005832639.1"/>
</dbReference>